<dbReference type="SUPFAM" id="SSF53474">
    <property type="entry name" value="alpha/beta-Hydrolases"/>
    <property type="match status" value="1"/>
</dbReference>
<evidence type="ECO:0000259" key="4">
    <source>
        <dbReference type="Pfam" id="PF00135"/>
    </source>
</evidence>
<comment type="caution">
    <text evidence="5">The sequence shown here is derived from an EMBL/GenBank/DDBJ whole genome shotgun (WGS) entry which is preliminary data.</text>
</comment>
<comment type="similarity">
    <text evidence="1 3">Belongs to the type-B carboxylesterase/lipase family.</text>
</comment>
<dbReference type="Proteomes" id="UP001596380">
    <property type="component" value="Unassembled WGS sequence"/>
</dbReference>
<dbReference type="InterPro" id="IPR002018">
    <property type="entry name" value="CarbesteraseB"/>
</dbReference>
<dbReference type="PANTHER" id="PTHR11559">
    <property type="entry name" value="CARBOXYLESTERASE"/>
    <property type="match status" value="1"/>
</dbReference>
<dbReference type="EMBL" id="JBHSXS010000002">
    <property type="protein sequence ID" value="MFC6879185.1"/>
    <property type="molecule type" value="Genomic_DNA"/>
</dbReference>
<feature type="chain" id="PRO_5044967342" description="Carboxylic ester hydrolase" evidence="3">
    <location>
        <begin position="31"/>
        <end position="541"/>
    </location>
</feature>
<dbReference type="PROSITE" id="PS00122">
    <property type="entry name" value="CARBOXYLESTERASE_B_1"/>
    <property type="match status" value="1"/>
</dbReference>
<evidence type="ECO:0000313" key="5">
    <source>
        <dbReference type="EMBL" id="MFC6879185.1"/>
    </source>
</evidence>
<keyword evidence="2 3" id="KW-0378">Hydrolase</keyword>
<dbReference type="InterPro" id="IPR029058">
    <property type="entry name" value="AB_hydrolase_fold"/>
</dbReference>
<dbReference type="Gene3D" id="3.40.50.1820">
    <property type="entry name" value="alpha/beta hydrolase"/>
    <property type="match status" value="1"/>
</dbReference>
<keyword evidence="3" id="KW-0732">Signal</keyword>
<proteinExistence type="inferred from homology"/>
<dbReference type="Pfam" id="PF00135">
    <property type="entry name" value="COesterase"/>
    <property type="match status" value="1"/>
</dbReference>
<keyword evidence="6" id="KW-1185">Reference proteome</keyword>
<reference evidence="6" key="1">
    <citation type="journal article" date="2019" name="Int. J. Syst. Evol. Microbiol.">
        <title>The Global Catalogue of Microorganisms (GCM) 10K type strain sequencing project: providing services to taxonomists for standard genome sequencing and annotation.</title>
        <authorList>
            <consortium name="The Broad Institute Genomics Platform"/>
            <consortium name="The Broad Institute Genome Sequencing Center for Infectious Disease"/>
            <person name="Wu L."/>
            <person name="Ma J."/>
        </authorList>
    </citation>
    <scope>NUCLEOTIDE SEQUENCE [LARGE SCALE GENOMIC DNA]</scope>
    <source>
        <strain evidence="6">JCM 3369</strain>
    </source>
</reference>
<protein>
    <recommendedName>
        <fullName evidence="3">Carboxylic ester hydrolase</fullName>
        <ecNumber evidence="3">3.1.1.-</ecNumber>
    </recommendedName>
</protein>
<evidence type="ECO:0000256" key="3">
    <source>
        <dbReference type="RuleBase" id="RU361235"/>
    </source>
</evidence>
<sequence>MSRSFVRRSTTFAAVALLAAAALPGAGAGAAPPGVVVRTASGLLRGVADGHVVRYLGVPYAAPPTGERRWRPPSPVRPWKGVRKAVRPGPPCAQSSLAGGEEDCLHLDVTAPRTPARPGGRPVMVWVHGDGFQGGAGSEVDAARMAARGDVVVVSIDFRLGVFGLFGTPGMAGSGTFTLQDQQAALRWVRANAGAFGGNARNVTLFGQSGGAVGACAQLTSPGAAGLFHKVVLQSGSCAVSWPKGGMKADGPAGSFFTPLSAVYRNGRRATRDWGCAKGSATARMACLRKLPTERVLEHNDRFTAAATGNAVLPQDPAAAVRAGRFHRVPVVSGHTRDELRFLAALMRKQGYPLDKAQYHKRLALGFGERGARRIEAVYPPAPKGDSWERLYTLYSDRMFTCMQIATGDALSRRTAVYSYEFADVKAPPYSPTPSDFDAGASHAAELLYLFDIKGKPVDYDGRPLSYTAAQRRLADRMVDYWTHFARTGRPGAAGTRTWPRAVTGRTGSPELALAPGPGGIRPVDGSAEHHCGLWRTIADR</sequence>
<feature type="domain" description="Carboxylesterase type B" evidence="4">
    <location>
        <begin position="36"/>
        <end position="502"/>
    </location>
</feature>
<evidence type="ECO:0000256" key="1">
    <source>
        <dbReference type="ARBA" id="ARBA00005964"/>
    </source>
</evidence>
<dbReference type="RefSeq" id="WP_378041795.1">
    <property type="nucleotide sequence ID" value="NZ_JBHSXE010000001.1"/>
</dbReference>
<name>A0ABW2CFC2_9ACTN</name>
<gene>
    <name evidence="5" type="ORF">ACFQKB_05325</name>
</gene>
<dbReference type="InterPro" id="IPR019826">
    <property type="entry name" value="Carboxylesterase_B_AS"/>
</dbReference>
<dbReference type="InterPro" id="IPR050309">
    <property type="entry name" value="Type-B_Carboxylest/Lipase"/>
</dbReference>
<accession>A0ABW2CFC2</accession>
<dbReference type="EC" id="3.1.1.-" evidence="3"/>
<feature type="signal peptide" evidence="3">
    <location>
        <begin position="1"/>
        <end position="30"/>
    </location>
</feature>
<evidence type="ECO:0000256" key="2">
    <source>
        <dbReference type="ARBA" id="ARBA00022801"/>
    </source>
</evidence>
<organism evidence="5 6">
    <name type="scientific">Actinomadura yumaensis</name>
    <dbReference type="NCBI Taxonomy" id="111807"/>
    <lineage>
        <taxon>Bacteria</taxon>
        <taxon>Bacillati</taxon>
        <taxon>Actinomycetota</taxon>
        <taxon>Actinomycetes</taxon>
        <taxon>Streptosporangiales</taxon>
        <taxon>Thermomonosporaceae</taxon>
        <taxon>Actinomadura</taxon>
    </lineage>
</organism>
<evidence type="ECO:0000313" key="6">
    <source>
        <dbReference type="Proteomes" id="UP001596380"/>
    </source>
</evidence>